<protein>
    <submittedName>
        <fullName evidence="1">Uncharacterized protein</fullName>
    </submittedName>
</protein>
<name>A0A6H5GA77_9HEMI</name>
<evidence type="ECO:0000313" key="2">
    <source>
        <dbReference type="Proteomes" id="UP000479000"/>
    </source>
</evidence>
<dbReference type="AlphaFoldDB" id="A0A6H5GA77"/>
<keyword evidence="2" id="KW-1185">Reference proteome</keyword>
<gene>
    <name evidence="1" type="ORF">NTEN_LOCUS5730</name>
</gene>
<proteinExistence type="predicted"/>
<accession>A0A6H5GA77</accession>
<organism evidence="1 2">
    <name type="scientific">Nesidiocoris tenuis</name>
    <dbReference type="NCBI Taxonomy" id="355587"/>
    <lineage>
        <taxon>Eukaryota</taxon>
        <taxon>Metazoa</taxon>
        <taxon>Ecdysozoa</taxon>
        <taxon>Arthropoda</taxon>
        <taxon>Hexapoda</taxon>
        <taxon>Insecta</taxon>
        <taxon>Pterygota</taxon>
        <taxon>Neoptera</taxon>
        <taxon>Paraneoptera</taxon>
        <taxon>Hemiptera</taxon>
        <taxon>Heteroptera</taxon>
        <taxon>Panheteroptera</taxon>
        <taxon>Cimicomorpha</taxon>
        <taxon>Miridae</taxon>
        <taxon>Dicyphina</taxon>
        <taxon>Nesidiocoris</taxon>
    </lineage>
</organism>
<dbReference type="EMBL" id="CADCXU010008801">
    <property type="protein sequence ID" value="CAA9999447.1"/>
    <property type="molecule type" value="Genomic_DNA"/>
</dbReference>
<sequence>MFSIKEIEGKAEARDHHQFCTINIPSHLEREDTPFSNSTSAMTCIRNLNPSLSSAGQALDSIGYRMRRPNRLYWTRQSVRVPWFHSGHNISRTEQASNSRKRLHLWTFFSAFFFRRHIERTSVRNHAHHNLSFAGSFRLGWLQTPGSSRYGLCWQLAELSIPQMLNDADQSNFLSSKYASTLELFYRTFPTSRRTYESHPHRGFRVSLQTPQFPRRPVEVFREKLRVNWRFYLKSFLGSSYTPCRNRSSPRRIEPWAAHASDIYGPQLSTTAKFDCQLGRIRSKLWSSQGVHLYVTPLQPLQHQIPLTFRTCDETLILLRPSRFAT</sequence>
<feature type="non-terminal residue" evidence="1">
    <location>
        <position position="326"/>
    </location>
</feature>
<dbReference type="Proteomes" id="UP000479000">
    <property type="component" value="Unassembled WGS sequence"/>
</dbReference>
<reference evidence="1 2" key="1">
    <citation type="submission" date="2020-02" db="EMBL/GenBank/DDBJ databases">
        <authorList>
            <person name="Ferguson B K."/>
        </authorList>
    </citation>
    <scope>NUCLEOTIDE SEQUENCE [LARGE SCALE GENOMIC DNA]</scope>
</reference>
<evidence type="ECO:0000313" key="1">
    <source>
        <dbReference type="EMBL" id="CAA9999447.1"/>
    </source>
</evidence>